<name>A0A0N0DHQ6_FUSLA</name>
<organism evidence="2 3">
    <name type="scientific">Fusarium langsethiae</name>
    <dbReference type="NCBI Taxonomy" id="179993"/>
    <lineage>
        <taxon>Eukaryota</taxon>
        <taxon>Fungi</taxon>
        <taxon>Dikarya</taxon>
        <taxon>Ascomycota</taxon>
        <taxon>Pezizomycotina</taxon>
        <taxon>Sordariomycetes</taxon>
        <taxon>Hypocreomycetidae</taxon>
        <taxon>Hypocreales</taxon>
        <taxon>Nectriaceae</taxon>
        <taxon>Fusarium</taxon>
    </lineage>
</organism>
<feature type="compositionally biased region" description="Basic and acidic residues" evidence="1">
    <location>
        <begin position="49"/>
        <end position="60"/>
    </location>
</feature>
<sequence length="350" mass="40780">MGRSKKPNSQAHGTDAQPSVGQQHAQEAGRINQDLEKQRTEAQEQQQKFQDELEKAKERAQNLQKQLTEAQQKEENRGQDGKELKEYQQDIQSPRKQLNQVQTSPQQDPEQYGELQENHKEEGQSRTPHQQDSGGPIPPRRDVGTDEETVVNHGHVMPRDETVESQSAEVKFVNQVHLESILYHDVDERKPCKSIRVSNGREETNIVGKVDGFDDIWAGNVCSSKYLMDIYNSMPDERVSFIMARFVQPASHAEWLGWSVLDPEWVQEPMQEPESESVQESEPEPLQESESEWVPEPMQEWRQESRQESRQPRSRQRTIRGFRRKARRTRSAYRSHRSQELDIWIYAGFR</sequence>
<comment type="caution">
    <text evidence="2">The sequence shown here is derived from an EMBL/GenBank/DDBJ whole genome shotgun (WGS) entry which is preliminary data.</text>
</comment>
<feature type="compositionally biased region" description="Polar residues" evidence="1">
    <location>
        <begin position="61"/>
        <end position="70"/>
    </location>
</feature>
<evidence type="ECO:0000256" key="1">
    <source>
        <dbReference type="SAM" id="MobiDB-lite"/>
    </source>
</evidence>
<proteinExistence type="predicted"/>
<feature type="compositionally biased region" description="Polar residues" evidence="1">
    <location>
        <begin position="7"/>
        <end position="25"/>
    </location>
</feature>
<dbReference type="AlphaFoldDB" id="A0A0N0DHQ6"/>
<reference evidence="2 3" key="1">
    <citation type="submission" date="2015-04" db="EMBL/GenBank/DDBJ databases">
        <title>The draft genome sequence of Fusarium langsethiae, a T-2/HT-2 mycotoxin producer.</title>
        <authorList>
            <person name="Lysoe E."/>
            <person name="Divon H.H."/>
            <person name="Terzi V."/>
            <person name="Orru L."/>
            <person name="Lamontanara A."/>
            <person name="Kolseth A.-K."/>
            <person name="Frandsen R.J."/>
            <person name="Nielsen K."/>
            <person name="Thrane U."/>
        </authorList>
    </citation>
    <scope>NUCLEOTIDE SEQUENCE [LARGE SCALE GENOMIC DNA]</scope>
    <source>
        <strain evidence="2 3">Fl201059</strain>
    </source>
</reference>
<dbReference type="Proteomes" id="UP000037904">
    <property type="component" value="Unassembled WGS sequence"/>
</dbReference>
<accession>A0A0N0DHQ6</accession>
<feature type="region of interest" description="Disordered" evidence="1">
    <location>
        <begin position="269"/>
        <end position="337"/>
    </location>
</feature>
<feature type="compositionally biased region" description="Basic and acidic residues" evidence="1">
    <location>
        <begin position="33"/>
        <end position="42"/>
    </location>
</feature>
<protein>
    <submittedName>
        <fullName evidence="2">Uncharacterized protein</fullName>
    </submittedName>
</protein>
<feature type="compositionally biased region" description="Acidic residues" evidence="1">
    <location>
        <begin position="271"/>
        <end position="293"/>
    </location>
</feature>
<evidence type="ECO:0000313" key="3">
    <source>
        <dbReference type="Proteomes" id="UP000037904"/>
    </source>
</evidence>
<feature type="compositionally biased region" description="Basic and acidic residues" evidence="1">
    <location>
        <begin position="299"/>
        <end position="311"/>
    </location>
</feature>
<feature type="compositionally biased region" description="Basic residues" evidence="1">
    <location>
        <begin position="312"/>
        <end position="336"/>
    </location>
</feature>
<feature type="compositionally biased region" description="Basic and acidic residues" evidence="1">
    <location>
        <begin position="71"/>
        <end position="88"/>
    </location>
</feature>
<gene>
    <name evidence="2" type="ORF">FLAG1_01159</name>
</gene>
<keyword evidence="3" id="KW-1185">Reference proteome</keyword>
<dbReference type="EMBL" id="JXCE01000009">
    <property type="protein sequence ID" value="KPA45841.1"/>
    <property type="molecule type" value="Genomic_DNA"/>
</dbReference>
<feature type="region of interest" description="Disordered" evidence="1">
    <location>
        <begin position="1"/>
        <end position="145"/>
    </location>
</feature>
<evidence type="ECO:0000313" key="2">
    <source>
        <dbReference type="EMBL" id="KPA45841.1"/>
    </source>
</evidence>
<feature type="compositionally biased region" description="Polar residues" evidence="1">
    <location>
        <begin position="89"/>
        <end position="109"/>
    </location>
</feature>